<dbReference type="AlphaFoldDB" id="A0A2C9LZ62"/>
<gene>
    <name evidence="2" type="primary">106062189</name>
</gene>
<organism evidence="2 3">
    <name type="scientific">Biomphalaria glabrata</name>
    <name type="common">Bloodfluke planorb</name>
    <name type="synonym">Freshwater snail</name>
    <dbReference type="NCBI Taxonomy" id="6526"/>
    <lineage>
        <taxon>Eukaryota</taxon>
        <taxon>Metazoa</taxon>
        <taxon>Spiralia</taxon>
        <taxon>Lophotrochozoa</taxon>
        <taxon>Mollusca</taxon>
        <taxon>Gastropoda</taxon>
        <taxon>Heterobranchia</taxon>
        <taxon>Euthyneura</taxon>
        <taxon>Panpulmonata</taxon>
        <taxon>Hygrophila</taxon>
        <taxon>Lymnaeoidea</taxon>
        <taxon>Planorbidae</taxon>
        <taxon>Biomphalaria</taxon>
    </lineage>
</organism>
<dbReference type="KEGG" id="bgt:106062189"/>
<name>A0A2C9LZ62_BIOGL</name>
<protein>
    <submittedName>
        <fullName evidence="2">Uncharacterized protein</fullName>
    </submittedName>
</protein>
<dbReference type="VEuPathDB" id="VectorBase:BGLAX_040404"/>
<evidence type="ECO:0000256" key="1">
    <source>
        <dbReference type="SAM" id="MobiDB-lite"/>
    </source>
</evidence>
<proteinExistence type="predicted"/>
<reference evidence="2" key="1">
    <citation type="submission" date="2020-05" db="UniProtKB">
        <authorList>
            <consortium name="EnsemblMetazoa"/>
        </authorList>
    </citation>
    <scope>IDENTIFICATION</scope>
    <source>
        <strain evidence="2">BB02</strain>
    </source>
</reference>
<dbReference type="EnsemblMetazoa" id="BGLB036684-RA">
    <property type="protein sequence ID" value="BGLB036684-PA"/>
    <property type="gene ID" value="BGLB036684"/>
</dbReference>
<dbReference type="VEuPathDB" id="VectorBase:BGLB036684"/>
<sequence length="130" mass="14628">MTLDESIGTTEQPRVPEIKFKSTLSYADRLLLKKHRRTELAEMSTPRIGNSSGGQYEVTPIRLSQLSSTFSAKNNQFSRETSFSSRRLESNLEESDHINFESLLEAVQASETPDHHVGSNYSLSPILPDK</sequence>
<accession>A0A2C9LZ62</accession>
<evidence type="ECO:0000313" key="3">
    <source>
        <dbReference type="Proteomes" id="UP000076420"/>
    </source>
</evidence>
<dbReference type="Proteomes" id="UP000076420">
    <property type="component" value="Unassembled WGS sequence"/>
</dbReference>
<evidence type="ECO:0000313" key="2">
    <source>
        <dbReference type="EnsemblMetazoa" id="BGLB036684-PA"/>
    </source>
</evidence>
<feature type="region of interest" description="Disordered" evidence="1">
    <location>
        <begin position="109"/>
        <end position="130"/>
    </location>
</feature>